<dbReference type="InterPro" id="IPR028082">
    <property type="entry name" value="Peripla_BP_I"/>
</dbReference>
<dbReference type="PANTHER" id="PTHR30483">
    <property type="entry name" value="LEUCINE-SPECIFIC-BINDING PROTEIN"/>
    <property type="match status" value="1"/>
</dbReference>
<dbReference type="EMBL" id="QNBC01000014">
    <property type="protein sequence ID" value="RKX67646.1"/>
    <property type="molecule type" value="Genomic_DNA"/>
</dbReference>
<protein>
    <recommendedName>
        <fullName evidence="3">Leucine-binding protein domain-containing protein</fullName>
    </recommendedName>
</protein>
<comment type="similarity">
    <text evidence="1">Belongs to the leucine-binding protein family.</text>
</comment>
<evidence type="ECO:0000256" key="1">
    <source>
        <dbReference type="ARBA" id="ARBA00010062"/>
    </source>
</evidence>
<dbReference type="InterPro" id="IPR028081">
    <property type="entry name" value="Leu-bd"/>
</dbReference>
<comment type="caution">
    <text evidence="4">The sequence shown here is derived from an EMBL/GenBank/DDBJ whole genome shotgun (WGS) entry which is preliminary data.</text>
</comment>
<gene>
    <name evidence="4" type="ORF">DRP44_01850</name>
</gene>
<feature type="domain" description="Leucine-binding protein" evidence="3">
    <location>
        <begin position="39"/>
        <end position="375"/>
    </location>
</feature>
<name>A0A660SBU7_UNCT6</name>
<reference evidence="4 5" key="1">
    <citation type="submission" date="2018-06" db="EMBL/GenBank/DDBJ databases">
        <title>Extensive metabolic versatility and redundancy in microbially diverse, dynamic hydrothermal sediments.</title>
        <authorList>
            <person name="Dombrowski N."/>
            <person name="Teske A."/>
            <person name="Baker B.J."/>
        </authorList>
    </citation>
    <scope>NUCLEOTIDE SEQUENCE [LARGE SCALE GENOMIC DNA]</scope>
    <source>
        <strain evidence="4">B35_G9</strain>
    </source>
</reference>
<evidence type="ECO:0000259" key="3">
    <source>
        <dbReference type="Pfam" id="PF13458"/>
    </source>
</evidence>
<dbReference type="Pfam" id="PF13458">
    <property type="entry name" value="Peripla_BP_6"/>
    <property type="match status" value="1"/>
</dbReference>
<dbReference type="PROSITE" id="PS51257">
    <property type="entry name" value="PROKAR_LIPOPROTEIN"/>
    <property type="match status" value="1"/>
</dbReference>
<evidence type="ECO:0000256" key="2">
    <source>
        <dbReference type="ARBA" id="ARBA00022729"/>
    </source>
</evidence>
<dbReference type="SUPFAM" id="SSF53822">
    <property type="entry name" value="Periplasmic binding protein-like I"/>
    <property type="match status" value="1"/>
</dbReference>
<dbReference type="Proteomes" id="UP000282321">
    <property type="component" value="Unassembled WGS sequence"/>
</dbReference>
<accession>A0A660SBU7</accession>
<dbReference type="AlphaFoldDB" id="A0A660SBU7"/>
<evidence type="ECO:0000313" key="5">
    <source>
        <dbReference type="Proteomes" id="UP000282321"/>
    </source>
</evidence>
<dbReference type="PANTHER" id="PTHR30483:SF6">
    <property type="entry name" value="PERIPLASMIC BINDING PROTEIN OF ABC TRANSPORTER FOR NATURAL AMINO ACIDS"/>
    <property type="match status" value="1"/>
</dbReference>
<proteinExistence type="inferred from homology"/>
<evidence type="ECO:0000313" key="4">
    <source>
        <dbReference type="EMBL" id="RKX67646.1"/>
    </source>
</evidence>
<dbReference type="Gene3D" id="3.40.50.2300">
    <property type="match status" value="2"/>
</dbReference>
<dbReference type="InterPro" id="IPR051010">
    <property type="entry name" value="BCAA_transport"/>
</dbReference>
<organism evidence="4 5">
    <name type="scientific">candidate division TA06 bacterium</name>
    <dbReference type="NCBI Taxonomy" id="2250710"/>
    <lineage>
        <taxon>Bacteria</taxon>
        <taxon>Bacteria division TA06</taxon>
    </lineage>
</organism>
<keyword evidence="2" id="KW-0732">Signal</keyword>
<sequence>MQYSNIRGNSKGGIMKKYILLLLIFVLLFSISCTKKADEVRLGVVLPLTGNISEFGEPMLNGIKLAVDQYNNAGNTPKIHLFIYDGKGDIHVTNNRIKDLISDKVIAIIGPITSATVMNSSVLTQKKGIVQIAPAATHVLATKYSRSIWRICYTDDDQGSIMAHFAKSLNLKNAFVIIDTTNVYSKGLAMYFKNAFEYLNGKTSKSYYVNGGNFNITDVANSIKLSKADFVFIPMYYEMSYKIIRELRKNNITIPILGGDGWDSPALYKKDFSLPGKNYFCDHFFYETNDDMAKDFLRNYEKRYKTIPSSMSALGYDAASLLITEIKDNKAYDRSALLTAMVNLKSFYGVTGNMTFNKTPDPHKGFYIIEISDKGAKLKSQLQSI</sequence>
<dbReference type="CDD" id="cd06347">
    <property type="entry name" value="PBP1_ABC_LivK_ligand_binding-like"/>
    <property type="match status" value="1"/>
</dbReference>